<sequence>MEQNKTRREMLDDLVAQGVLTETTAIDIEHAPKWSFSIRELVSYLASIIIAVGVVRILAVAFEDASEGVISASLYVLFVGTGIASWKLSSGSTIRKRFSEVLEVGSLGSFIGATAIVLNQIENLDSEWVGVILSSVAALWGLYRCRDTVFAGTAIFVVAIPALGGSLGALTDSDSAWVMSVFNLVPGIILLILGTQAIGVPLLARASGALFYVIGTMPLGVDLSNGKFIPIVMGSALFVVGSLLLAPEMLIAGAFLIVAGIVMSVVRWVSNDIAQGLVIIATGLAMLGILSLQMKRVFNRPKTGIPTA</sequence>
<evidence type="ECO:0000256" key="1">
    <source>
        <dbReference type="SAM" id="Phobius"/>
    </source>
</evidence>
<feature type="transmembrane region" description="Helical" evidence="1">
    <location>
        <begin position="227"/>
        <end position="245"/>
    </location>
</feature>
<organism evidence="2">
    <name type="scientific">freshwater metagenome</name>
    <dbReference type="NCBI Taxonomy" id="449393"/>
    <lineage>
        <taxon>unclassified sequences</taxon>
        <taxon>metagenomes</taxon>
        <taxon>ecological metagenomes</taxon>
    </lineage>
</organism>
<reference evidence="2" key="1">
    <citation type="submission" date="2020-05" db="EMBL/GenBank/DDBJ databases">
        <authorList>
            <person name="Chiriac C."/>
            <person name="Salcher M."/>
            <person name="Ghai R."/>
            <person name="Kavagutti S V."/>
        </authorList>
    </citation>
    <scope>NUCLEOTIDE SEQUENCE</scope>
</reference>
<feature type="transmembrane region" description="Helical" evidence="1">
    <location>
        <begin position="273"/>
        <end position="292"/>
    </location>
</feature>
<feature type="transmembrane region" description="Helical" evidence="1">
    <location>
        <begin position="101"/>
        <end position="121"/>
    </location>
</feature>
<keyword evidence="1" id="KW-0472">Membrane</keyword>
<feature type="transmembrane region" description="Helical" evidence="1">
    <location>
        <begin position="41"/>
        <end position="62"/>
    </location>
</feature>
<feature type="transmembrane region" description="Helical" evidence="1">
    <location>
        <begin position="127"/>
        <end position="143"/>
    </location>
</feature>
<proteinExistence type="predicted"/>
<feature type="transmembrane region" description="Helical" evidence="1">
    <location>
        <begin position="202"/>
        <end position="221"/>
    </location>
</feature>
<feature type="transmembrane region" description="Helical" evidence="1">
    <location>
        <begin position="150"/>
        <end position="170"/>
    </location>
</feature>
<accession>A0A6J6DNC0</accession>
<protein>
    <submittedName>
        <fullName evidence="2">Unannotated protein</fullName>
    </submittedName>
</protein>
<feature type="transmembrane region" description="Helical" evidence="1">
    <location>
        <begin position="68"/>
        <end position="89"/>
    </location>
</feature>
<evidence type="ECO:0000313" key="2">
    <source>
        <dbReference type="EMBL" id="CAB4564614.1"/>
    </source>
</evidence>
<feature type="transmembrane region" description="Helical" evidence="1">
    <location>
        <begin position="250"/>
        <end position="267"/>
    </location>
</feature>
<keyword evidence="1" id="KW-1133">Transmembrane helix</keyword>
<gene>
    <name evidence="2" type="ORF">UFOPK1572_01039</name>
</gene>
<feature type="transmembrane region" description="Helical" evidence="1">
    <location>
        <begin position="176"/>
        <end position="195"/>
    </location>
</feature>
<name>A0A6J6DNC0_9ZZZZ</name>
<keyword evidence="1" id="KW-0812">Transmembrane</keyword>
<dbReference type="AlphaFoldDB" id="A0A6J6DNC0"/>
<dbReference type="EMBL" id="CAEZTC010000133">
    <property type="protein sequence ID" value="CAB4564614.1"/>
    <property type="molecule type" value="Genomic_DNA"/>
</dbReference>